<reference evidence="2" key="2">
    <citation type="submission" date="2020-05" db="EMBL/GenBank/DDBJ databases">
        <authorList>
            <person name="Kim H.-S."/>
            <person name="Proctor R.H."/>
            <person name="Brown D.W."/>
        </authorList>
    </citation>
    <scope>NUCLEOTIDE SEQUENCE</scope>
    <source>
        <strain evidence="2">NRRL 45417</strain>
    </source>
</reference>
<dbReference type="OrthoDB" id="5216135at2759"/>
<sequence length="509" mass="57881">MDVDSAWSEIRHVPVQNEQLTKDILDVTQQTGDITETVKKLLKRICGAILRLSSVFNDEDFNSGLFTPADIAIFDAWRSFFQPIQALRQLPSCGEFVAARLLLFTGWAFIEEPGVSLTFKNDTLVEDTAPLYEFIADLDDALLAPLKKMWTLSQSRERFDWVFTDFKTVDLIQDRLLALSPQELKDHGVIKGVSYSYYDGNDSGEYTLYTGPIPRWDCGEQDWDDFHWKCKGSDGPINGYLEYHIRPDEADGVNGNGFHIFRRSHQFCRDARQKSEAHIGRQQHQAFEEIGRRHNLPPEMRNRILRYVEYRDPFPYLEKLDLAEAYVPFPKVGGQCTSCDTIEGESTATRTCPQKAVHVWNLALRRFHTFHRNSCHKWSLCTRHDCTGRHDDEEDWEATREPGFTRYLDSQAARGNDEFASLDQVGLGPMHPTRLKAEADSARNDALFRGDGIYHESSKDAMMIGGLGGLKDAMIHGRTLINVWEGDGGEGDDEEGDDGDSYYVDGAIA</sequence>
<proteinExistence type="predicted"/>
<feature type="compositionally biased region" description="Acidic residues" evidence="1">
    <location>
        <begin position="487"/>
        <end position="500"/>
    </location>
</feature>
<organism evidence="2 3">
    <name type="scientific">Fusarium gaditjirri</name>
    <dbReference type="NCBI Taxonomy" id="282569"/>
    <lineage>
        <taxon>Eukaryota</taxon>
        <taxon>Fungi</taxon>
        <taxon>Dikarya</taxon>
        <taxon>Ascomycota</taxon>
        <taxon>Pezizomycotina</taxon>
        <taxon>Sordariomycetes</taxon>
        <taxon>Hypocreomycetidae</taxon>
        <taxon>Hypocreales</taxon>
        <taxon>Nectriaceae</taxon>
        <taxon>Fusarium</taxon>
        <taxon>Fusarium nisikadoi species complex</taxon>
    </lineage>
</organism>
<dbReference type="Proteomes" id="UP000604273">
    <property type="component" value="Unassembled WGS sequence"/>
</dbReference>
<accession>A0A8H4WT12</accession>
<name>A0A8H4WT12_9HYPO</name>
<reference evidence="2" key="1">
    <citation type="journal article" date="2020" name="BMC Genomics">
        <title>Correction to: Identification and distribution of gene clusters required for synthesis of sphingolipid metabolism inhibitors in diverse species of the filamentous fungus Fusarium.</title>
        <authorList>
            <person name="Kim H.S."/>
            <person name="Lohmar J.M."/>
            <person name="Busman M."/>
            <person name="Brown D.W."/>
            <person name="Naumann T.A."/>
            <person name="Divon H.H."/>
            <person name="Lysoe E."/>
            <person name="Uhlig S."/>
            <person name="Proctor R.H."/>
        </authorList>
    </citation>
    <scope>NUCLEOTIDE SEQUENCE</scope>
    <source>
        <strain evidence="2">NRRL 45417</strain>
    </source>
</reference>
<dbReference type="EMBL" id="JABFAI010000249">
    <property type="protein sequence ID" value="KAF4948916.1"/>
    <property type="molecule type" value="Genomic_DNA"/>
</dbReference>
<gene>
    <name evidence="2" type="ORF">FGADI_9200</name>
</gene>
<feature type="region of interest" description="Disordered" evidence="1">
    <location>
        <begin position="485"/>
        <end position="509"/>
    </location>
</feature>
<comment type="caution">
    <text evidence="2">The sequence shown here is derived from an EMBL/GenBank/DDBJ whole genome shotgun (WGS) entry which is preliminary data.</text>
</comment>
<protein>
    <submittedName>
        <fullName evidence="2">Uncharacterized protein</fullName>
    </submittedName>
</protein>
<evidence type="ECO:0000313" key="3">
    <source>
        <dbReference type="Proteomes" id="UP000604273"/>
    </source>
</evidence>
<dbReference type="AlphaFoldDB" id="A0A8H4WT12"/>
<evidence type="ECO:0000313" key="2">
    <source>
        <dbReference type="EMBL" id="KAF4948916.1"/>
    </source>
</evidence>
<keyword evidence="3" id="KW-1185">Reference proteome</keyword>
<evidence type="ECO:0000256" key="1">
    <source>
        <dbReference type="SAM" id="MobiDB-lite"/>
    </source>
</evidence>